<reference evidence="2" key="1">
    <citation type="journal article" date="2022" name="bioRxiv">
        <title>Sequencing and chromosome-scale assembly of the giantPleurodeles waltlgenome.</title>
        <authorList>
            <person name="Brown T."/>
            <person name="Elewa A."/>
            <person name="Iarovenko S."/>
            <person name="Subramanian E."/>
            <person name="Araus A.J."/>
            <person name="Petzold A."/>
            <person name="Susuki M."/>
            <person name="Suzuki K.-i.T."/>
            <person name="Hayashi T."/>
            <person name="Toyoda A."/>
            <person name="Oliveira C."/>
            <person name="Osipova E."/>
            <person name="Leigh N.D."/>
            <person name="Simon A."/>
            <person name="Yun M.H."/>
        </authorList>
    </citation>
    <scope>NUCLEOTIDE SEQUENCE</scope>
    <source>
        <strain evidence="2">20211129_DDA</strain>
        <tissue evidence="2">Liver</tissue>
    </source>
</reference>
<dbReference type="Proteomes" id="UP001066276">
    <property type="component" value="Chromosome 6"/>
</dbReference>
<feature type="region of interest" description="Disordered" evidence="1">
    <location>
        <begin position="34"/>
        <end position="55"/>
    </location>
</feature>
<sequence>MAAAAPLPARHVAARAAWTQPGAEALPIVTKELRESKQEGGSRRHTQPVLSPIGSENNRLHHWFNREAAHHWLKLSQKPEASVN</sequence>
<dbReference type="EMBL" id="JANPWB010000010">
    <property type="protein sequence ID" value="KAJ1141663.1"/>
    <property type="molecule type" value="Genomic_DNA"/>
</dbReference>
<protein>
    <submittedName>
        <fullName evidence="2">Uncharacterized protein</fullName>
    </submittedName>
</protein>
<evidence type="ECO:0000256" key="1">
    <source>
        <dbReference type="SAM" id="MobiDB-lite"/>
    </source>
</evidence>
<evidence type="ECO:0000313" key="2">
    <source>
        <dbReference type="EMBL" id="KAJ1141663.1"/>
    </source>
</evidence>
<keyword evidence="3" id="KW-1185">Reference proteome</keyword>
<gene>
    <name evidence="2" type="ORF">NDU88_007991</name>
</gene>
<dbReference type="AlphaFoldDB" id="A0AAV7QT94"/>
<evidence type="ECO:0000313" key="3">
    <source>
        <dbReference type="Proteomes" id="UP001066276"/>
    </source>
</evidence>
<organism evidence="2 3">
    <name type="scientific">Pleurodeles waltl</name>
    <name type="common">Iberian ribbed newt</name>
    <dbReference type="NCBI Taxonomy" id="8319"/>
    <lineage>
        <taxon>Eukaryota</taxon>
        <taxon>Metazoa</taxon>
        <taxon>Chordata</taxon>
        <taxon>Craniata</taxon>
        <taxon>Vertebrata</taxon>
        <taxon>Euteleostomi</taxon>
        <taxon>Amphibia</taxon>
        <taxon>Batrachia</taxon>
        <taxon>Caudata</taxon>
        <taxon>Salamandroidea</taxon>
        <taxon>Salamandridae</taxon>
        <taxon>Pleurodelinae</taxon>
        <taxon>Pleurodeles</taxon>
    </lineage>
</organism>
<name>A0AAV7QT94_PLEWA</name>
<proteinExistence type="predicted"/>
<accession>A0AAV7QT94</accession>
<comment type="caution">
    <text evidence="2">The sequence shown here is derived from an EMBL/GenBank/DDBJ whole genome shotgun (WGS) entry which is preliminary data.</text>
</comment>